<gene>
    <name evidence="10" type="ORF">EW146_g8256</name>
</gene>
<dbReference type="GO" id="GO:0071942">
    <property type="term" value="C:XPC complex"/>
    <property type="evidence" value="ECO:0007669"/>
    <property type="project" value="TreeGrafter"/>
</dbReference>
<evidence type="ECO:0000259" key="8">
    <source>
        <dbReference type="SMART" id="SM01031"/>
    </source>
</evidence>
<dbReference type="GO" id="GO:0005737">
    <property type="term" value="C:cytoplasm"/>
    <property type="evidence" value="ECO:0007669"/>
    <property type="project" value="TreeGrafter"/>
</dbReference>
<dbReference type="Proteomes" id="UP000310158">
    <property type="component" value="Unassembled WGS sequence"/>
</dbReference>
<dbReference type="SUPFAM" id="SSF54001">
    <property type="entry name" value="Cysteine proteinases"/>
    <property type="match status" value="1"/>
</dbReference>
<dbReference type="InterPro" id="IPR018327">
    <property type="entry name" value="BHD_2"/>
</dbReference>
<dbReference type="Pfam" id="PF01841">
    <property type="entry name" value="Transglut_core"/>
    <property type="match status" value="1"/>
</dbReference>
<feature type="compositionally biased region" description="Polar residues" evidence="6">
    <location>
        <begin position="900"/>
        <end position="916"/>
    </location>
</feature>
<protein>
    <recommendedName>
        <fullName evidence="12">Rad4 beta-hairpin domain-containing protein</fullName>
    </recommendedName>
</protein>
<feature type="domain" description="Rad4 beta-hairpin" evidence="9">
    <location>
        <begin position="611"/>
        <end position="685"/>
    </location>
</feature>
<feature type="region of interest" description="Disordered" evidence="6">
    <location>
        <begin position="771"/>
        <end position="807"/>
    </location>
</feature>
<dbReference type="Pfam" id="PF10404">
    <property type="entry name" value="BHD_2"/>
    <property type="match status" value="1"/>
</dbReference>
<proteinExistence type="inferred from homology"/>
<dbReference type="OrthoDB" id="300780at2759"/>
<keyword evidence="4" id="KW-0234">DNA repair</keyword>
<dbReference type="Pfam" id="PF10405">
    <property type="entry name" value="BHD_3"/>
    <property type="match status" value="1"/>
</dbReference>
<comment type="subcellular location">
    <subcellularLocation>
        <location evidence="1">Nucleus</location>
    </subcellularLocation>
</comment>
<evidence type="ECO:0008006" key="12">
    <source>
        <dbReference type="Google" id="ProtNLM"/>
    </source>
</evidence>
<dbReference type="SMART" id="SM01031">
    <property type="entry name" value="BHD_2"/>
    <property type="match status" value="1"/>
</dbReference>
<keyword evidence="3" id="KW-0227">DNA damage</keyword>
<dbReference type="InterPro" id="IPR036985">
    <property type="entry name" value="Transglutaminase-like_sf"/>
</dbReference>
<dbReference type="InterPro" id="IPR002931">
    <property type="entry name" value="Transglutaminase-like"/>
</dbReference>
<evidence type="ECO:0000259" key="9">
    <source>
        <dbReference type="SMART" id="SM01032"/>
    </source>
</evidence>
<feature type="region of interest" description="Disordered" evidence="6">
    <location>
        <begin position="303"/>
        <end position="358"/>
    </location>
</feature>
<feature type="region of interest" description="Disordered" evidence="6">
    <location>
        <begin position="1"/>
        <end position="30"/>
    </location>
</feature>
<keyword evidence="5" id="KW-0539">Nucleus</keyword>
<feature type="compositionally biased region" description="Polar residues" evidence="6">
    <location>
        <begin position="791"/>
        <end position="804"/>
    </location>
</feature>
<dbReference type="Gene3D" id="3.30.70.2460">
    <property type="entry name" value="Rad4, beta-hairpin domain BHD3"/>
    <property type="match status" value="1"/>
</dbReference>
<dbReference type="SMART" id="SM01032">
    <property type="entry name" value="BHD_3"/>
    <property type="match status" value="1"/>
</dbReference>
<dbReference type="FunFam" id="3.30.70.2460:FF:000001">
    <property type="entry name" value="DNA repair protein Rad4 family"/>
    <property type="match status" value="1"/>
</dbReference>
<feature type="compositionally biased region" description="Basic and acidic residues" evidence="6">
    <location>
        <begin position="966"/>
        <end position="995"/>
    </location>
</feature>
<name>A0A4S4LGI3_9AGAM</name>
<evidence type="ECO:0000256" key="5">
    <source>
        <dbReference type="ARBA" id="ARBA00023242"/>
    </source>
</evidence>
<feature type="domain" description="Rad4 beta-hairpin" evidence="7">
    <location>
        <begin position="482"/>
        <end position="533"/>
    </location>
</feature>
<feature type="compositionally biased region" description="Basic and acidic residues" evidence="6">
    <location>
        <begin position="267"/>
        <end position="280"/>
    </location>
</feature>
<feature type="compositionally biased region" description="Polar residues" evidence="6">
    <location>
        <begin position="880"/>
        <end position="891"/>
    </location>
</feature>
<dbReference type="Pfam" id="PF03835">
    <property type="entry name" value="Rad4"/>
    <property type="match status" value="1"/>
</dbReference>
<dbReference type="GO" id="GO:0000111">
    <property type="term" value="C:nucleotide-excision repair factor 2 complex"/>
    <property type="evidence" value="ECO:0007669"/>
    <property type="project" value="TreeGrafter"/>
</dbReference>
<dbReference type="GO" id="GO:0003697">
    <property type="term" value="F:single-stranded DNA binding"/>
    <property type="evidence" value="ECO:0007669"/>
    <property type="project" value="TreeGrafter"/>
</dbReference>
<reference evidence="10 11" key="1">
    <citation type="submission" date="2019-02" db="EMBL/GenBank/DDBJ databases">
        <title>Genome sequencing of the rare red list fungi Bondarzewia mesenterica.</title>
        <authorList>
            <person name="Buettner E."/>
            <person name="Kellner H."/>
        </authorList>
    </citation>
    <scope>NUCLEOTIDE SEQUENCE [LARGE SCALE GENOMIC DNA]</scope>
    <source>
        <strain evidence="10 11">DSM 108281</strain>
    </source>
</reference>
<dbReference type="Gene3D" id="3.90.260.10">
    <property type="entry name" value="Transglutaminase-like"/>
    <property type="match status" value="1"/>
</dbReference>
<sequence length="995" mass="110689">MSTQEEQDTLLNAEDSDDEEMDWEEVAVPQDSNAASLNDLHLELEEGPSTRPSIEITLNKRSWEHYFRYRRTGAISHAERLVRIDCHKVHTVALLKNASVRNQWINDPLLQVCARSLARIHGTPHLIPVIGPFAMRGIMFEIAVVRLAEWWSTEFFEVTPSGHLRSRTFDDVQSELLAGGFIDGADKKGKGKAREVDFNPDDDDAEVVKSEKSLMKHALQKWGSRDVSAQLFTSLCRALGIPARLVVSLQSVPWRAGVGKPKTKLKPKNEKGKGEDKIETAEMESEGEMEMEEVEIPATGNFPGDGQKLDGGFIPPNAKAKGKEKVKPPIKLRKTKSKGQTLDSSRPPKPADPTTTPPVFWTEVFSRADARWLPVDPIRAIVNKRKVFDPSSPSSSANASRAISRAARVDNRMSYVIAFEEDGYARDLTPRYAREYGAKVAKAQAGGKGRREWWEKVVGILTRPYRLHRDDLEDDELAANQITEGMPTTISGFKDHPLYVLSRHLHRDQEIDPDTPELGKFRGEPVYPRSSVLTLKTAENWMRRGRSIRAGEQPIKLVKQRAVTIGRKREMEVLKEAGAGADGEGSDIMQGLYAERQTELYMPPPVIDGVIPKNDFGNIDLYVPSMLPAGAVHIPYKGAAKVVRQLGFDFAEAVTSFEFKKRRAFPVITGIVVAADNEQAVLEAYWEQEHNAAIKEQAKRQDAVVKRWTRLVQGLRIRRRLQEQYSSKGDDDEGTNGIEVTIQNPAEQPGGFLAAVDDIVQPFSLPKYQHTVFESPPATPTPRTDRRQQPGSGTASSVLGNSERPSLHMEVVNDDDEDMEEVLPAPLQPMDGAPKTMAELAALHASRIDVAGPRAWSTAALGPEQQPTNAEDDDYRPMPSASNERSIQSFSLGGRLVEGSRNSTPSRAKRTASNTARSSGKKGKGRKRLRDDSDNGQSDIEQESDEPPPTKRTRARASIPALASDRVLRSRRDKSAAQLQQEKEQEEAYRRAVAH</sequence>
<feature type="region of interest" description="Disordered" evidence="6">
    <location>
        <begin position="859"/>
        <end position="995"/>
    </location>
</feature>
<dbReference type="AlphaFoldDB" id="A0A4S4LGI3"/>
<accession>A0A4S4LGI3</accession>
<evidence type="ECO:0000256" key="1">
    <source>
        <dbReference type="ARBA" id="ARBA00004123"/>
    </source>
</evidence>
<dbReference type="InterPro" id="IPR038765">
    <property type="entry name" value="Papain-like_cys_pep_sf"/>
</dbReference>
<dbReference type="GO" id="GO:0003684">
    <property type="term" value="F:damaged DNA binding"/>
    <property type="evidence" value="ECO:0007669"/>
    <property type="project" value="InterPro"/>
</dbReference>
<comment type="caution">
    <text evidence="10">The sequence shown here is derived from an EMBL/GenBank/DDBJ whole genome shotgun (WGS) entry which is preliminary data.</text>
</comment>
<feature type="region of interest" description="Disordered" evidence="6">
    <location>
        <begin position="257"/>
        <end position="288"/>
    </location>
</feature>
<evidence type="ECO:0000256" key="3">
    <source>
        <dbReference type="ARBA" id="ARBA00022763"/>
    </source>
</evidence>
<evidence type="ECO:0000313" key="10">
    <source>
        <dbReference type="EMBL" id="THH10815.1"/>
    </source>
</evidence>
<comment type="similarity">
    <text evidence="2">Belongs to the XPC family.</text>
</comment>
<evidence type="ECO:0000256" key="4">
    <source>
        <dbReference type="ARBA" id="ARBA00023204"/>
    </source>
</evidence>
<evidence type="ECO:0000313" key="11">
    <source>
        <dbReference type="Proteomes" id="UP000310158"/>
    </source>
</evidence>
<feature type="compositionally biased region" description="Basic residues" evidence="6">
    <location>
        <begin position="919"/>
        <end position="928"/>
    </location>
</feature>
<organism evidence="10 11">
    <name type="scientific">Bondarzewia mesenterica</name>
    <dbReference type="NCBI Taxonomy" id="1095465"/>
    <lineage>
        <taxon>Eukaryota</taxon>
        <taxon>Fungi</taxon>
        <taxon>Dikarya</taxon>
        <taxon>Basidiomycota</taxon>
        <taxon>Agaricomycotina</taxon>
        <taxon>Agaricomycetes</taxon>
        <taxon>Russulales</taxon>
        <taxon>Bondarzewiaceae</taxon>
        <taxon>Bondarzewia</taxon>
    </lineage>
</organism>
<evidence type="ECO:0000256" key="6">
    <source>
        <dbReference type="SAM" id="MobiDB-lite"/>
    </source>
</evidence>
<dbReference type="GO" id="GO:0006289">
    <property type="term" value="P:nucleotide-excision repair"/>
    <property type="evidence" value="ECO:0007669"/>
    <property type="project" value="InterPro"/>
</dbReference>
<dbReference type="Gene3D" id="2.20.20.110">
    <property type="entry name" value="Rad4, beta-hairpin domain BHD1"/>
    <property type="match status" value="1"/>
</dbReference>
<dbReference type="SMART" id="SM01030">
    <property type="entry name" value="BHD_1"/>
    <property type="match status" value="1"/>
</dbReference>
<dbReference type="Pfam" id="PF10403">
    <property type="entry name" value="BHD_1"/>
    <property type="match status" value="1"/>
</dbReference>
<dbReference type="InterPro" id="IPR018328">
    <property type="entry name" value="Rad4_beta-hairpin_dom3"/>
</dbReference>
<dbReference type="Gene3D" id="3.30.60.290">
    <property type="entry name" value="Rad4, beta-hairpin domain BHD2"/>
    <property type="match status" value="1"/>
</dbReference>
<dbReference type="PANTHER" id="PTHR12135:SF0">
    <property type="entry name" value="DNA REPAIR PROTEIN COMPLEMENTING XP-C CELLS"/>
    <property type="match status" value="1"/>
</dbReference>
<evidence type="ECO:0000259" key="7">
    <source>
        <dbReference type="SMART" id="SM01030"/>
    </source>
</evidence>
<dbReference type="GO" id="GO:0006298">
    <property type="term" value="P:mismatch repair"/>
    <property type="evidence" value="ECO:0007669"/>
    <property type="project" value="TreeGrafter"/>
</dbReference>
<dbReference type="InterPro" id="IPR018325">
    <property type="entry name" value="Rad4/PNGase_transGLS-fold"/>
</dbReference>
<dbReference type="InterPro" id="IPR018326">
    <property type="entry name" value="Rad4_beta-hairpin_dom1"/>
</dbReference>
<feature type="domain" description="Rad4 beta-hairpin" evidence="8">
    <location>
        <begin position="535"/>
        <end position="604"/>
    </location>
</feature>
<evidence type="ECO:0000256" key="2">
    <source>
        <dbReference type="ARBA" id="ARBA00009525"/>
    </source>
</evidence>
<feature type="compositionally biased region" description="Acidic residues" evidence="6">
    <location>
        <begin position="1"/>
        <end position="25"/>
    </location>
</feature>
<keyword evidence="11" id="KW-1185">Reference proteome</keyword>
<dbReference type="PANTHER" id="PTHR12135">
    <property type="entry name" value="DNA REPAIR PROTEIN XP-C / RAD4"/>
    <property type="match status" value="1"/>
</dbReference>
<dbReference type="InterPro" id="IPR042488">
    <property type="entry name" value="Rad4_BHD3_sf"/>
</dbReference>
<dbReference type="EMBL" id="SGPL01000548">
    <property type="protein sequence ID" value="THH10815.1"/>
    <property type="molecule type" value="Genomic_DNA"/>
</dbReference>
<feature type="compositionally biased region" description="Basic residues" evidence="6">
    <location>
        <begin position="328"/>
        <end position="337"/>
    </location>
</feature>
<dbReference type="InterPro" id="IPR004583">
    <property type="entry name" value="DNA_repair_Rad4"/>
</dbReference>